<sequence length="318" mass="34031">MQALLRSLLLILCLFATPPNGHAADATGGPRNGQIAVLYPDLGEPYRSVFRQILSGIEASAPGRIVPVALDAAMTPDALRSRLEQQSVAAVIALGRHGLQAASALPDTVPVVGGAVLAPPSDGPPTGTMISLAPDPRLLLAHLKRLAPSVKRVFTVYSSRQNAWLIAIAQQAAKAHGIELVPLETDDLRAALQRFHDIAAEARSGTDAIWLPQDNTVLDDQVILPFILQQAWDRSLIVFSSTLAHVRRGALFALYPDNTDMGHQLAAAALELLDGRGKPRAVQPLHEVRLALNTRTAGHLGLNLETIEKDVALLFPVR</sequence>
<gene>
    <name evidence="2" type="ORF">G3580_01855</name>
</gene>
<dbReference type="PANTHER" id="PTHR35271">
    <property type="entry name" value="ABC TRANSPORTER, SUBSTRATE-BINDING LIPOPROTEIN-RELATED"/>
    <property type="match status" value="1"/>
</dbReference>
<evidence type="ECO:0008006" key="4">
    <source>
        <dbReference type="Google" id="ProtNLM"/>
    </source>
</evidence>
<dbReference type="EMBL" id="CP048836">
    <property type="protein sequence ID" value="QID16476.1"/>
    <property type="molecule type" value="Genomic_DNA"/>
</dbReference>
<accession>A0A6C1AYP5</accession>
<dbReference type="RefSeq" id="WP_173763644.1">
    <property type="nucleotide sequence ID" value="NZ_CP048836.1"/>
</dbReference>
<protein>
    <recommendedName>
        <fullName evidence="4">ABC transporter substrate-binding protein</fullName>
    </recommendedName>
</protein>
<feature type="signal peptide" evidence="1">
    <location>
        <begin position="1"/>
        <end position="23"/>
    </location>
</feature>
<dbReference type="InterPro" id="IPR007487">
    <property type="entry name" value="ABC_transpt-TYRBP-like"/>
</dbReference>
<organism evidence="2 3">
    <name type="scientific">Nitrogeniibacter mangrovi</name>
    <dbReference type="NCBI Taxonomy" id="2016596"/>
    <lineage>
        <taxon>Bacteria</taxon>
        <taxon>Pseudomonadati</taxon>
        <taxon>Pseudomonadota</taxon>
        <taxon>Betaproteobacteria</taxon>
        <taxon>Rhodocyclales</taxon>
        <taxon>Zoogloeaceae</taxon>
        <taxon>Nitrogeniibacter</taxon>
    </lineage>
</organism>
<evidence type="ECO:0000313" key="3">
    <source>
        <dbReference type="Proteomes" id="UP000501991"/>
    </source>
</evidence>
<dbReference type="PANTHER" id="PTHR35271:SF1">
    <property type="entry name" value="ABC TRANSPORTER, SUBSTRATE-BINDING LIPOPROTEIN"/>
    <property type="match status" value="1"/>
</dbReference>
<dbReference type="Pfam" id="PF04392">
    <property type="entry name" value="ABC_sub_bind"/>
    <property type="match status" value="1"/>
</dbReference>
<feature type="chain" id="PRO_5025516900" description="ABC transporter substrate-binding protein" evidence="1">
    <location>
        <begin position="24"/>
        <end position="318"/>
    </location>
</feature>
<evidence type="ECO:0000256" key="1">
    <source>
        <dbReference type="SAM" id="SignalP"/>
    </source>
</evidence>
<name>A0A6C1AYP5_9RHOO</name>
<dbReference type="AlphaFoldDB" id="A0A6C1AYP5"/>
<dbReference type="Proteomes" id="UP000501991">
    <property type="component" value="Chromosome"/>
</dbReference>
<dbReference type="Gene3D" id="3.40.50.2300">
    <property type="match status" value="1"/>
</dbReference>
<keyword evidence="1" id="KW-0732">Signal</keyword>
<keyword evidence="3" id="KW-1185">Reference proteome</keyword>
<dbReference type="KEGG" id="azq:G3580_01855"/>
<dbReference type="InterPro" id="IPR028082">
    <property type="entry name" value="Peripla_BP_I"/>
</dbReference>
<evidence type="ECO:0000313" key="2">
    <source>
        <dbReference type="EMBL" id="QID16476.1"/>
    </source>
</evidence>
<proteinExistence type="predicted"/>
<dbReference type="SUPFAM" id="SSF53822">
    <property type="entry name" value="Periplasmic binding protein-like I"/>
    <property type="match status" value="1"/>
</dbReference>
<reference evidence="2 3" key="1">
    <citation type="submission" date="2020-02" db="EMBL/GenBank/DDBJ databases">
        <title>Nitrogenibacter mangrovi gen. nov., sp. nov. isolated from mangrove sediment, a denitrifying betaproteobacterium.</title>
        <authorList>
            <person name="Liao H."/>
            <person name="Tian Y."/>
        </authorList>
    </citation>
    <scope>NUCLEOTIDE SEQUENCE [LARGE SCALE GENOMIC DNA]</scope>
    <source>
        <strain evidence="2 3">M9-3-2</strain>
    </source>
</reference>